<name>A0ABZ0BBQ3_9SPHN</name>
<dbReference type="Proteomes" id="UP001302249">
    <property type="component" value="Chromosome"/>
</dbReference>
<gene>
    <name evidence="1" type="ORF">RPR59_05105</name>
</gene>
<proteinExistence type="predicted"/>
<keyword evidence="2" id="KW-1185">Reference proteome</keyword>
<evidence type="ECO:0000313" key="2">
    <source>
        <dbReference type="Proteomes" id="UP001302249"/>
    </source>
</evidence>
<evidence type="ECO:0000313" key="1">
    <source>
        <dbReference type="EMBL" id="WNO54632.1"/>
    </source>
</evidence>
<dbReference type="RefSeq" id="WP_313917338.1">
    <property type="nucleotide sequence ID" value="NZ_CP135076.1"/>
</dbReference>
<sequence>MQHRIVSYVADALARDERSDADLDSLRAAARDKVDGGTCERVEVFDDTDTLVFRYPPESNPPSHPSR</sequence>
<reference evidence="1 2" key="1">
    <citation type="submission" date="2023-09" db="EMBL/GenBank/DDBJ databases">
        <authorList>
            <person name="Rey-Velasco X."/>
        </authorList>
    </citation>
    <scope>NUCLEOTIDE SEQUENCE [LARGE SCALE GENOMIC DNA]</scope>
    <source>
        <strain evidence="1 2">W311</strain>
    </source>
</reference>
<organism evidence="1 2">
    <name type="scientific">Stakelama saccharophila</name>
    <dbReference type="NCBI Taxonomy" id="3075605"/>
    <lineage>
        <taxon>Bacteria</taxon>
        <taxon>Pseudomonadati</taxon>
        <taxon>Pseudomonadota</taxon>
        <taxon>Alphaproteobacteria</taxon>
        <taxon>Sphingomonadales</taxon>
        <taxon>Sphingomonadaceae</taxon>
        <taxon>Stakelama</taxon>
    </lineage>
</organism>
<dbReference type="EMBL" id="CP135076">
    <property type="protein sequence ID" value="WNO54632.1"/>
    <property type="molecule type" value="Genomic_DNA"/>
</dbReference>
<protein>
    <submittedName>
        <fullName evidence="1">Uncharacterized protein</fullName>
    </submittedName>
</protein>
<accession>A0ABZ0BBQ3</accession>